<proteinExistence type="predicted"/>
<evidence type="ECO:0000256" key="3">
    <source>
        <dbReference type="ARBA" id="ARBA00023157"/>
    </source>
</evidence>
<dbReference type="Gene3D" id="2.60.40.10">
    <property type="entry name" value="Immunoglobulins"/>
    <property type="match status" value="4"/>
</dbReference>
<dbReference type="Pfam" id="PF13927">
    <property type="entry name" value="Ig_3"/>
    <property type="match status" value="1"/>
</dbReference>
<dbReference type="InterPro" id="IPR036179">
    <property type="entry name" value="Ig-like_dom_sf"/>
</dbReference>
<keyword evidence="2" id="KW-0677">Repeat</keyword>
<dbReference type="SUPFAM" id="SSF48726">
    <property type="entry name" value="Immunoglobulin"/>
    <property type="match status" value="4"/>
</dbReference>
<accession>A0A8V0XHN4</accession>
<sequence>VSGAPTGDVCSALCVSPLGALMPRPSLSLHPSQGLSLGDTVTLRCHLPQSAAQVELYQDGLLRSYKDMDKHQVMAEFSLVCVKLEDAMKYWCQYRVLEPPGVSEKSVPIDLVVTGEDHQYSPPNISISHEKIVEVGTNVTIQCCNQGYGGIIFLHKDGHSAPVQHQDPRGGGTATFILVAVTPADSGTYRCSYHPKASLFVSSPLGDSMMLEVTPTPAPPVPRPSLSLHPSQGVSLGDTVTLRCHLPKPAAWVELYQDGLLRSYKDMDKHQVMAEFSLVCVKLEDAMKYWCQYRVLEPPGVSEKSVPIDLVVTGEGYGANHRYSPPNISISHEKTVEVGTNVTIQCCNQGYGGTIFLHKDGHSAPLQHHDPHGGGTATFTLFGVTPADSGTYRCSYHPKASLFVSSPLGDSVTLEVTPTLLQENGSKSKDIVSTSATCTTQAMRP</sequence>
<dbReference type="PANTHER" id="PTHR11738">
    <property type="entry name" value="MHC CLASS I NK CELL RECEPTOR"/>
    <property type="match status" value="1"/>
</dbReference>
<feature type="domain" description="Ig-like" evidence="6">
    <location>
        <begin position="326"/>
        <end position="405"/>
    </location>
</feature>
<feature type="domain" description="Ig-like" evidence="6">
    <location>
        <begin position="123"/>
        <end position="202"/>
    </location>
</feature>
<feature type="domain" description="Ig-like" evidence="6">
    <location>
        <begin position="224"/>
        <end position="307"/>
    </location>
</feature>
<dbReference type="GeneTree" id="ENSGT01100000263478"/>
<dbReference type="Proteomes" id="UP000000539">
    <property type="component" value="Chromosome 31"/>
</dbReference>
<dbReference type="SMART" id="SM00409">
    <property type="entry name" value="IG"/>
    <property type="match status" value="4"/>
</dbReference>
<dbReference type="Pfam" id="PF00047">
    <property type="entry name" value="ig"/>
    <property type="match status" value="1"/>
</dbReference>
<name>A0A8V0XHN4_CHICK</name>
<dbReference type="Ensembl" id="ENSGALT00010013086.1">
    <property type="protein sequence ID" value="ENSGALP00010007648.1"/>
    <property type="gene ID" value="ENSGALG00010005480.1"/>
</dbReference>
<dbReference type="GO" id="GO:0007166">
    <property type="term" value="P:cell surface receptor signaling pathway"/>
    <property type="evidence" value="ECO:0007669"/>
    <property type="project" value="UniProtKB-ARBA"/>
</dbReference>
<dbReference type="PROSITE" id="PS50835">
    <property type="entry name" value="IG_LIKE"/>
    <property type="match status" value="3"/>
</dbReference>
<keyword evidence="8" id="KW-1185">Reference proteome</keyword>
<protein>
    <recommendedName>
        <fullName evidence="6">Ig-like domain-containing protein</fullName>
    </recommendedName>
</protein>
<evidence type="ECO:0000256" key="1">
    <source>
        <dbReference type="ARBA" id="ARBA00022729"/>
    </source>
</evidence>
<keyword evidence="1" id="KW-0732">Signal</keyword>
<dbReference type="InterPro" id="IPR050412">
    <property type="entry name" value="Ig-like_Receptors_ImmuneReg"/>
</dbReference>
<dbReference type="InterPro" id="IPR003598">
    <property type="entry name" value="Ig_sub2"/>
</dbReference>
<dbReference type="InterPro" id="IPR013783">
    <property type="entry name" value="Ig-like_fold"/>
</dbReference>
<dbReference type="FunFam" id="2.60.40.10:FF:000049">
    <property type="entry name" value="Leukocyte immunoglobulin-like receptor subfamily B member 1"/>
    <property type="match status" value="3"/>
</dbReference>
<dbReference type="InterPro" id="IPR007110">
    <property type="entry name" value="Ig-like_dom"/>
</dbReference>
<reference evidence="7" key="3">
    <citation type="submission" date="2025-09" db="UniProtKB">
        <authorList>
            <consortium name="Ensembl"/>
        </authorList>
    </citation>
    <scope>IDENTIFICATION</scope>
    <source>
        <strain evidence="7">broiler</strain>
    </source>
</reference>
<keyword evidence="5" id="KW-0393">Immunoglobulin domain</keyword>
<dbReference type="PANTHER" id="PTHR11738:SF186">
    <property type="entry name" value="OSTEOCLAST-ASSOCIATED IMMUNOGLOBULIN-LIKE RECEPTOR"/>
    <property type="match status" value="1"/>
</dbReference>
<dbReference type="FunFam" id="2.60.40.10:FF:000033">
    <property type="entry name" value="Killer cell immunoglobulin-like receptor"/>
    <property type="match status" value="1"/>
</dbReference>
<reference evidence="7" key="2">
    <citation type="submission" date="2025-08" db="UniProtKB">
        <authorList>
            <consortium name="Ensembl"/>
        </authorList>
    </citation>
    <scope>IDENTIFICATION</scope>
    <source>
        <strain evidence="7">broiler</strain>
    </source>
</reference>
<dbReference type="InterPro" id="IPR013151">
    <property type="entry name" value="Immunoglobulin_dom"/>
</dbReference>
<evidence type="ECO:0000256" key="4">
    <source>
        <dbReference type="ARBA" id="ARBA00023180"/>
    </source>
</evidence>
<dbReference type="GO" id="GO:0002764">
    <property type="term" value="P:immune response-regulating signaling pathway"/>
    <property type="evidence" value="ECO:0000318"/>
    <property type="project" value="GO_Central"/>
</dbReference>
<keyword evidence="4" id="KW-0325">Glycoprotein</keyword>
<reference evidence="7" key="1">
    <citation type="submission" date="2020-11" db="EMBL/GenBank/DDBJ databases">
        <title>Gallus gallus (Chicken) genome, bGalGal1, GRCg7b, maternal haplotype autosomes + Z &amp; W.</title>
        <authorList>
            <person name="Warren W."/>
            <person name="Formenti G."/>
            <person name="Fedrigo O."/>
            <person name="Haase B."/>
            <person name="Mountcastle J."/>
            <person name="Balacco J."/>
            <person name="Tracey A."/>
            <person name="Schneider V."/>
            <person name="Okimoto R."/>
            <person name="Cheng H."/>
            <person name="Hawken R."/>
            <person name="Howe K."/>
            <person name="Jarvis E.D."/>
        </authorList>
    </citation>
    <scope>NUCLEOTIDE SEQUENCE [LARGE SCALE GENOMIC DNA]</scope>
    <source>
        <strain evidence="7">Broiler</strain>
    </source>
</reference>
<evidence type="ECO:0000256" key="2">
    <source>
        <dbReference type="ARBA" id="ARBA00022737"/>
    </source>
</evidence>
<dbReference type="GlyGen" id="A0A8V0XHN4">
    <property type="glycosylation" value="2 sites"/>
</dbReference>
<evidence type="ECO:0000313" key="8">
    <source>
        <dbReference type="Proteomes" id="UP000000539"/>
    </source>
</evidence>
<evidence type="ECO:0000313" key="7">
    <source>
        <dbReference type="Ensembl" id="ENSGALP00010007648.1"/>
    </source>
</evidence>
<dbReference type="SMART" id="SM00408">
    <property type="entry name" value="IGc2"/>
    <property type="match status" value="4"/>
</dbReference>
<evidence type="ECO:0000259" key="6">
    <source>
        <dbReference type="PROSITE" id="PS50835"/>
    </source>
</evidence>
<dbReference type="InterPro" id="IPR003599">
    <property type="entry name" value="Ig_sub"/>
</dbReference>
<dbReference type="AlphaFoldDB" id="A0A8V0XHN4"/>
<keyword evidence="3" id="KW-1015">Disulfide bond</keyword>
<organism evidence="7 8">
    <name type="scientific">Gallus gallus</name>
    <name type="common">Chicken</name>
    <dbReference type="NCBI Taxonomy" id="9031"/>
    <lineage>
        <taxon>Eukaryota</taxon>
        <taxon>Metazoa</taxon>
        <taxon>Chordata</taxon>
        <taxon>Craniata</taxon>
        <taxon>Vertebrata</taxon>
        <taxon>Euteleostomi</taxon>
        <taxon>Archelosauria</taxon>
        <taxon>Archosauria</taxon>
        <taxon>Dinosauria</taxon>
        <taxon>Saurischia</taxon>
        <taxon>Theropoda</taxon>
        <taxon>Coelurosauria</taxon>
        <taxon>Aves</taxon>
        <taxon>Neognathae</taxon>
        <taxon>Galloanserae</taxon>
        <taxon>Galliformes</taxon>
        <taxon>Phasianidae</taxon>
        <taxon>Phasianinae</taxon>
        <taxon>Gallus</taxon>
    </lineage>
</organism>
<evidence type="ECO:0000256" key="5">
    <source>
        <dbReference type="ARBA" id="ARBA00023319"/>
    </source>
</evidence>